<name>A0A6H5I2B5_9HYME</name>
<feature type="region of interest" description="Disordered" evidence="1">
    <location>
        <begin position="158"/>
        <end position="230"/>
    </location>
</feature>
<dbReference type="Proteomes" id="UP000479190">
    <property type="component" value="Unassembled WGS sequence"/>
</dbReference>
<evidence type="ECO:0000313" key="3">
    <source>
        <dbReference type="Proteomes" id="UP000479190"/>
    </source>
</evidence>
<evidence type="ECO:0000313" key="2">
    <source>
        <dbReference type="EMBL" id="CAB0031454.1"/>
    </source>
</evidence>
<dbReference type="EMBL" id="CADCXV010000645">
    <property type="protein sequence ID" value="CAB0031454.1"/>
    <property type="molecule type" value="Genomic_DNA"/>
</dbReference>
<reference evidence="2 3" key="1">
    <citation type="submission" date="2020-02" db="EMBL/GenBank/DDBJ databases">
        <authorList>
            <person name="Ferguson B K."/>
        </authorList>
    </citation>
    <scope>NUCLEOTIDE SEQUENCE [LARGE SCALE GENOMIC DNA]</scope>
</reference>
<accession>A0A6H5I2B5</accession>
<proteinExistence type="predicted"/>
<keyword evidence="3" id="KW-1185">Reference proteome</keyword>
<organism evidence="2 3">
    <name type="scientific">Trichogramma brassicae</name>
    <dbReference type="NCBI Taxonomy" id="86971"/>
    <lineage>
        <taxon>Eukaryota</taxon>
        <taxon>Metazoa</taxon>
        <taxon>Ecdysozoa</taxon>
        <taxon>Arthropoda</taxon>
        <taxon>Hexapoda</taxon>
        <taxon>Insecta</taxon>
        <taxon>Pterygota</taxon>
        <taxon>Neoptera</taxon>
        <taxon>Endopterygota</taxon>
        <taxon>Hymenoptera</taxon>
        <taxon>Apocrita</taxon>
        <taxon>Proctotrupomorpha</taxon>
        <taxon>Chalcidoidea</taxon>
        <taxon>Trichogrammatidae</taxon>
        <taxon>Trichogramma</taxon>
    </lineage>
</organism>
<evidence type="ECO:0000256" key="1">
    <source>
        <dbReference type="SAM" id="MobiDB-lite"/>
    </source>
</evidence>
<sequence>MYSRRIVKNPSSRSALVKALRVETKRLKIDLLRLFIKAYPSKTQTTYTIWLPMYASVCARLCLHTWCTYARRATLGLESKDKRLPLKETLRAAVAVAAEAEAATRRELGRNVSSSGSRNLLEGGLEGYCACGASCYQTISAAASSRALCSPRFEPASGDAAAVGVPPGPPAEHPLARAGPSRPNGEGDQRRPYSSSRDRDRDGPGRARERDQQQPYCRTEGNTRKSQESKAIVLKHTAHIIYTSFWKDFNPKSKITSDTELYKCLLLKRRLLPQEKKEILCAAAAVVAAATATRPHNMSRGSWRRATYIRETITADGTEERRTIAEIIGITILDSIHTHVLAIICPRAGHGTVKPAEGCCNSSLTIRSMSSRVLSIHSSS</sequence>
<gene>
    <name evidence="2" type="ORF">TBRA_LOCUS3423</name>
</gene>
<dbReference type="AlphaFoldDB" id="A0A6H5I2B5"/>
<protein>
    <submittedName>
        <fullName evidence="2">Uncharacterized protein</fullName>
    </submittedName>
</protein>
<feature type="compositionally biased region" description="Basic and acidic residues" evidence="1">
    <location>
        <begin position="185"/>
        <end position="212"/>
    </location>
</feature>